<evidence type="ECO:0000313" key="1">
    <source>
        <dbReference type="EMBL" id="EGH49516.1"/>
    </source>
</evidence>
<keyword evidence="1" id="KW-0808">Transferase</keyword>
<dbReference type="GO" id="GO:0016779">
    <property type="term" value="F:nucleotidyltransferase activity"/>
    <property type="evidence" value="ECO:0007669"/>
    <property type="project" value="UniProtKB-KW"/>
</dbReference>
<feature type="non-terminal residue" evidence="1">
    <location>
        <position position="43"/>
    </location>
</feature>
<dbReference type="AlphaFoldDB" id="F3GR13"/>
<keyword evidence="1" id="KW-0413">Isomerase</keyword>
<sequence>HVSQLYGDEAQLLVLPADHLITDVGEFSRAVGAAQKLAAEGWL</sequence>
<reference evidence="1 2" key="1">
    <citation type="journal article" date="2011" name="PLoS Pathog.">
        <title>Dynamic evolution of pathogenicity revealed by sequencing and comparative genomics of 19 Pseudomonas syringae isolates.</title>
        <authorList>
            <person name="Baltrus D.A."/>
            <person name="Nishimura M.T."/>
            <person name="Romanchuk A."/>
            <person name="Chang J.H."/>
            <person name="Mukhtar M.S."/>
            <person name="Cherkis K."/>
            <person name="Roach J."/>
            <person name="Grant S.R."/>
            <person name="Jones C.D."/>
            <person name="Dangl J.L."/>
        </authorList>
    </citation>
    <scope>NUCLEOTIDE SEQUENCE [LARGE SCALE GENOMIC DNA]</scope>
    <source>
        <strain evidence="1 2">1704B</strain>
    </source>
</reference>
<dbReference type="GO" id="GO:0016853">
    <property type="term" value="F:isomerase activity"/>
    <property type="evidence" value="ECO:0007669"/>
    <property type="project" value="UniProtKB-KW"/>
</dbReference>
<dbReference type="HOGENOM" id="CLU_3226669_0_0_6"/>
<keyword evidence="1" id="KW-0548">Nucleotidyltransferase</keyword>
<gene>
    <name evidence="1" type="ORF">PSYPI_46916</name>
</gene>
<feature type="non-terminal residue" evidence="1">
    <location>
        <position position="1"/>
    </location>
</feature>
<comment type="caution">
    <text evidence="1">The sequence shown here is derived from an EMBL/GenBank/DDBJ whole genome shotgun (WGS) entry which is preliminary data.</text>
</comment>
<protein>
    <submittedName>
        <fullName evidence="1">Mannose-1-phosphate guanylyltransferase/mannose-6-phosphate isomerase</fullName>
    </submittedName>
</protein>
<name>F3GR13_PSESJ</name>
<dbReference type="EMBL" id="AEAI01004361">
    <property type="protein sequence ID" value="EGH49516.1"/>
    <property type="molecule type" value="Genomic_DNA"/>
</dbReference>
<keyword evidence="2" id="KW-1185">Reference proteome</keyword>
<accession>F3GR13</accession>
<organism evidence="1 2">
    <name type="scientific">Pseudomonas syringae pv. pisi str. 1704B</name>
    <dbReference type="NCBI Taxonomy" id="629263"/>
    <lineage>
        <taxon>Bacteria</taxon>
        <taxon>Pseudomonadati</taxon>
        <taxon>Pseudomonadota</taxon>
        <taxon>Gammaproteobacteria</taxon>
        <taxon>Pseudomonadales</taxon>
        <taxon>Pseudomonadaceae</taxon>
        <taxon>Pseudomonas</taxon>
        <taxon>Pseudomonas syringae</taxon>
    </lineage>
</organism>
<dbReference type="BioCyc" id="PSYR629263:G11X0-8670-MONOMER"/>
<dbReference type="Proteomes" id="UP000004986">
    <property type="component" value="Unassembled WGS sequence"/>
</dbReference>
<proteinExistence type="predicted"/>
<evidence type="ECO:0000313" key="2">
    <source>
        <dbReference type="Proteomes" id="UP000004986"/>
    </source>
</evidence>